<reference evidence="2" key="1">
    <citation type="submission" date="2019-10" db="EMBL/GenBank/DDBJ databases">
        <authorList>
            <consortium name="PulseNet: The National Subtyping Network for Foodborne Disease Surveillance"/>
            <person name="Tarr C.L."/>
            <person name="Trees E."/>
            <person name="Katz L.S."/>
            <person name="Carleton-Romer H.A."/>
            <person name="Stroika S."/>
            <person name="Kucerova Z."/>
            <person name="Roache K.F."/>
            <person name="Sabol A.L."/>
            <person name="Besser J."/>
            <person name="Gerner-Smidt P."/>
        </authorList>
    </citation>
    <scope>NUCLEOTIDE SEQUENCE</scope>
    <source>
        <strain evidence="2">PNUSAS107973</strain>
    </source>
</reference>
<gene>
    <name evidence="2" type="ORF">GC738_23225</name>
</gene>
<dbReference type="AlphaFoldDB" id="A0A633LE69"/>
<dbReference type="InterPro" id="IPR020357">
    <property type="entry name" value="Tscrpt_reg_CaiF/GrlA"/>
</dbReference>
<proteinExistence type="predicted"/>
<evidence type="ECO:0000256" key="1">
    <source>
        <dbReference type="SAM" id="MobiDB-lite"/>
    </source>
</evidence>
<dbReference type="GO" id="GO:0006351">
    <property type="term" value="P:DNA-templated transcription"/>
    <property type="evidence" value="ECO:0007669"/>
    <property type="project" value="InterPro"/>
</dbReference>
<protein>
    <submittedName>
        <fullName evidence="2">CaiF/GrlA family transcriptional regulator</fullName>
    </submittedName>
</protein>
<evidence type="ECO:0000313" key="2">
    <source>
        <dbReference type="EMBL" id="EDH2826620.1"/>
    </source>
</evidence>
<dbReference type="Pfam" id="PF07180">
    <property type="entry name" value="CaiF_GrlA"/>
    <property type="match status" value="1"/>
</dbReference>
<dbReference type="InterPro" id="IPR036388">
    <property type="entry name" value="WH-like_DNA-bd_sf"/>
</dbReference>
<name>A0A633LE69_SALER</name>
<dbReference type="Gene3D" id="1.10.10.10">
    <property type="entry name" value="Winged helix-like DNA-binding domain superfamily/Winged helix DNA-binding domain"/>
    <property type="match status" value="1"/>
</dbReference>
<dbReference type="EMBL" id="AAMHAO010000012">
    <property type="protein sequence ID" value="EDH2826620.1"/>
    <property type="molecule type" value="Genomic_DNA"/>
</dbReference>
<sequence>MEEWAGDPLYLLVARWCMQQQRWVTRRDIETAFHLQSRRAAFQMTYISRKKARIVCRTRYCNNECGGRQYTEIRVKDILPPDGDGKPPVMRGARKKSGRRQGEMPHHRQVGNGISGHGCLWENLLKRARRDGDE</sequence>
<comment type="caution">
    <text evidence="2">The sequence shown here is derived from an EMBL/GenBank/DDBJ whole genome shotgun (WGS) entry which is preliminary data.</text>
</comment>
<accession>A0A633LE69</accession>
<feature type="region of interest" description="Disordered" evidence="1">
    <location>
        <begin position="77"/>
        <end position="112"/>
    </location>
</feature>
<organism evidence="2">
    <name type="scientific">Salmonella enterica</name>
    <name type="common">Salmonella choleraesuis</name>
    <dbReference type="NCBI Taxonomy" id="28901"/>
    <lineage>
        <taxon>Bacteria</taxon>
        <taxon>Pseudomonadati</taxon>
        <taxon>Pseudomonadota</taxon>
        <taxon>Gammaproteobacteria</taxon>
        <taxon>Enterobacterales</taxon>
        <taxon>Enterobacteriaceae</taxon>
        <taxon>Salmonella</taxon>
    </lineage>
</organism>